<dbReference type="EMBL" id="WNUR01000998">
    <property type="protein sequence ID" value="MDZ7543268.1"/>
    <property type="molecule type" value="Genomic_DNA"/>
</dbReference>
<evidence type="ECO:0000256" key="3">
    <source>
        <dbReference type="ARBA" id="ARBA00022692"/>
    </source>
</evidence>
<dbReference type="PANTHER" id="PTHR11537:SF254">
    <property type="entry name" value="POTASSIUM VOLTAGE-GATED CHANNEL PROTEIN SHAB"/>
    <property type="match status" value="1"/>
</dbReference>
<dbReference type="Proteomes" id="UP001288944">
    <property type="component" value="Unassembled WGS sequence"/>
</dbReference>
<evidence type="ECO:0000256" key="8">
    <source>
        <dbReference type="SAM" id="Phobius"/>
    </source>
</evidence>
<reference evidence="10" key="1">
    <citation type="submission" date="2019-11" db="EMBL/GenBank/DDBJ databases">
        <title>Characterization of Clostridium perfringens isolates from swine manure treated agricultural soils.</title>
        <authorList>
            <person name="Wushke S.T."/>
        </authorList>
    </citation>
    <scope>NUCLEOTIDE SEQUENCE</scope>
    <source>
        <strain evidence="10">X62</strain>
    </source>
</reference>
<evidence type="ECO:0000256" key="2">
    <source>
        <dbReference type="ARBA" id="ARBA00022448"/>
    </source>
</evidence>
<dbReference type="InterPro" id="IPR028325">
    <property type="entry name" value="VG_K_chnl"/>
</dbReference>
<gene>
    <name evidence="10" type="ORF">GNF83_19230</name>
</gene>
<dbReference type="GO" id="GO:0001508">
    <property type="term" value="P:action potential"/>
    <property type="evidence" value="ECO:0007669"/>
    <property type="project" value="TreeGrafter"/>
</dbReference>
<dbReference type="Pfam" id="PF07885">
    <property type="entry name" value="Ion_trans_2"/>
    <property type="match status" value="1"/>
</dbReference>
<evidence type="ECO:0000256" key="5">
    <source>
        <dbReference type="ARBA" id="ARBA00023065"/>
    </source>
</evidence>
<evidence type="ECO:0000256" key="1">
    <source>
        <dbReference type="ARBA" id="ARBA00004141"/>
    </source>
</evidence>
<evidence type="ECO:0000313" key="11">
    <source>
        <dbReference type="Proteomes" id="UP001288944"/>
    </source>
</evidence>
<evidence type="ECO:0000256" key="6">
    <source>
        <dbReference type="ARBA" id="ARBA00023136"/>
    </source>
</evidence>
<accession>A0AAW9KMK1</accession>
<evidence type="ECO:0000259" key="9">
    <source>
        <dbReference type="Pfam" id="PF07885"/>
    </source>
</evidence>
<feature type="transmembrane region" description="Helical" evidence="8">
    <location>
        <begin position="41"/>
        <end position="59"/>
    </location>
</feature>
<comment type="caution">
    <text evidence="10">The sequence shown here is derived from an EMBL/GenBank/DDBJ whole genome shotgun (WGS) entry which is preliminary data.</text>
</comment>
<dbReference type="GO" id="GO:0005249">
    <property type="term" value="F:voltage-gated potassium channel activity"/>
    <property type="evidence" value="ECO:0007669"/>
    <property type="project" value="InterPro"/>
</dbReference>
<feature type="domain" description="Potassium channel" evidence="9">
    <location>
        <begin position="27"/>
        <end position="88"/>
    </location>
</feature>
<sequence>VLIAAVLVLVMLVMNMYLAVCFVNALADGAAYLNATGSFDLFYYTMITFTTIGYGDIVPVTTSAKVVAIVISITSVICLTVFLGSILSYKEKFDS</sequence>
<feature type="non-terminal residue" evidence="10">
    <location>
        <position position="1"/>
    </location>
</feature>
<keyword evidence="4 8" id="KW-1133">Transmembrane helix</keyword>
<name>A0AAW9KMK1_CLOPF</name>
<keyword evidence="5" id="KW-0406">Ion transport</keyword>
<keyword evidence="3 8" id="KW-0812">Transmembrane</keyword>
<evidence type="ECO:0000256" key="4">
    <source>
        <dbReference type="ARBA" id="ARBA00022989"/>
    </source>
</evidence>
<dbReference type="InterPro" id="IPR013099">
    <property type="entry name" value="K_chnl_dom"/>
</dbReference>
<organism evidence="10 11">
    <name type="scientific">Clostridium perfringens</name>
    <dbReference type="NCBI Taxonomy" id="1502"/>
    <lineage>
        <taxon>Bacteria</taxon>
        <taxon>Bacillati</taxon>
        <taxon>Bacillota</taxon>
        <taxon>Clostridia</taxon>
        <taxon>Eubacteriales</taxon>
        <taxon>Clostridiaceae</taxon>
        <taxon>Clostridium</taxon>
    </lineage>
</organism>
<comment type="subcellular location">
    <subcellularLocation>
        <location evidence="1">Membrane</location>
        <topology evidence="1">Multi-pass membrane protein</topology>
    </subcellularLocation>
</comment>
<dbReference type="Gene3D" id="1.10.287.70">
    <property type="match status" value="1"/>
</dbReference>
<dbReference type="GO" id="GO:0008076">
    <property type="term" value="C:voltage-gated potassium channel complex"/>
    <property type="evidence" value="ECO:0007669"/>
    <property type="project" value="InterPro"/>
</dbReference>
<evidence type="ECO:0000313" key="10">
    <source>
        <dbReference type="EMBL" id="MDZ7543268.1"/>
    </source>
</evidence>
<feature type="transmembrane region" description="Helical" evidence="8">
    <location>
        <begin position="66"/>
        <end position="89"/>
    </location>
</feature>
<keyword evidence="7 10" id="KW-0407">Ion channel</keyword>
<dbReference type="PANTHER" id="PTHR11537">
    <property type="entry name" value="VOLTAGE-GATED POTASSIUM CHANNEL"/>
    <property type="match status" value="1"/>
</dbReference>
<dbReference type="AlphaFoldDB" id="A0AAW9KMK1"/>
<protein>
    <submittedName>
        <fullName evidence="10">Two pore domain potassium channel family protein</fullName>
    </submittedName>
</protein>
<proteinExistence type="predicted"/>
<keyword evidence="6 8" id="KW-0472">Membrane</keyword>
<evidence type="ECO:0000256" key="7">
    <source>
        <dbReference type="ARBA" id="ARBA00023303"/>
    </source>
</evidence>
<dbReference type="SUPFAM" id="SSF81324">
    <property type="entry name" value="Voltage-gated potassium channels"/>
    <property type="match status" value="1"/>
</dbReference>
<keyword evidence="2" id="KW-0813">Transport</keyword>